<sequence length="115" mass="11707">MDVPLWDMVADYQIYGVVPRDGGGPLNGSVGSRDGGGPPDNGTTLRDSGGPPEDGVASRDDGGSPEDGSVGVLAASNDTIGCIGLCGGFDGSPVIFFVMSGSVEKQERVCLRIYL</sequence>
<reference evidence="2" key="1">
    <citation type="submission" date="2023-04" db="EMBL/GenBank/DDBJ databases">
        <authorList>
            <person name="Vijverberg K."/>
            <person name="Xiong W."/>
            <person name="Schranz E."/>
        </authorList>
    </citation>
    <scope>NUCLEOTIDE SEQUENCE</scope>
</reference>
<keyword evidence="3" id="KW-1185">Reference proteome</keyword>
<proteinExistence type="predicted"/>
<protein>
    <submittedName>
        <fullName evidence="2">Uncharacterized protein</fullName>
    </submittedName>
</protein>
<gene>
    <name evidence="2" type="ORF">LSALG_LOCUS30954</name>
</gene>
<evidence type="ECO:0000313" key="3">
    <source>
        <dbReference type="Proteomes" id="UP001177003"/>
    </source>
</evidence>
<accession>A0AA35ZH24</accession>
<dbReference type="EMBL" id="OX465082">
    <property type="protein sequence ID" value="CAI9291842.1"/>
    <property type="molecule type" value="Genomic_DNA"/>
</dbReference>
<dbReference type="Proteomes" id="UP001177003">
    <property type="component" value="Chromosome 6"/>
</dbReference>
<organism evidence="2 3">
    <name type="scientific">Lactuca saligna</name>
    <name type="common">Willowleaf lettuce</name>
    <dbReference type="NCBI Taxonomy" id="75948"/>
    <lineage>
        <taxon>Eukaryota</taxon>
        <taxon>Viridiplantae</taxon>
        <taxon>Streptophyta</taxon>
        <taxon>Embryophyta</taxon>
        <taxon>Tracheophyta</taxon>
        <taxon>Spermatophyta</taxon>
        <taxon>Magnoliopsida</taxon>
        <taxon>eudicotyledons</taxon>
        <taxon>Gunneridae</taxon>
        <taxon>Pentapetalae</taxon>
        <taxon>asterids</taxon>
        <taxon>campanulids</taxon>
        <taxon>Asterales</taxon>
        <taxon>Asteraceae</taxon>
        <taxon>Cichorioideae</taxon>
        <taxon>Cichorieae</taxon>
        <taxon>Lactucinae</taxon>
        <taxon>Lactuca</taxon>
    </lineage>
</organism>
<evidence type="ECO:0000313" key="2">
    <source>
        <dbReference type="EMBL" id="CAI9291842.1"/>
    </source>
</evidence>
<dbReference type="AlphaFoldDB" id="A0AA35ZH24"/>
<name>A0AA35ZH24_LACSI</name>
<evidence type="ECO:0000256" key="1">
    <source>
        <dbReference type="SAM" id="MobiDB-lite"/>
    </source>
</evidence>
<feature type="region of interest" description="Disordered" evidence="1">
    <location>
        <begin position="19"/>
        <end position="71"/>
    </location>
</feature>